<organism evidence="1">
    <name type="scientific">marine sediment metagenome</name>
    <dbReference type="NCBI Taxonomy" id="412755"/>
    <lineage>
        <taxon>unclassified sequences</taxon>
        <taxon>metagenomes</taxon>
        <taxon>ecological metagenomes</taxon>
    </lineage>
</organism>
<reference evidence="1" key="1">
    <citation type="journal article" date="2014" name="Front. Microbiol.">
        <title>High frequency of phylogenetically diverse reductive dehalogenase-homologous genes in deep subseafloor sedimentary metagenomes.</title>
        <authorList>
            <person name="Kawai M."/>
            <person name="Futagami T."/>
            <person name="Toyoda A."/>
            <person name="Takaki Y."/>
            <person name="Nishi S."/>
            <person name="Hori S."/>
            <person name="Arai W."/>
            <person name="Tsubouchi T."/>
            <person name="Morono Y."/>
            <person name="Uchiyama I."/>
            <person name="Ito T."/>
            <person name="Fujiyama A."/>
            <person name="Inagaki F."/>
            <person name="Takami H."/>
        </authorList>
    </citation>
    <scope>NUCLEOTIDE SEQUENCE</scope>
    <source>
        <strain evidence="1">Expedition CK06-06</strain>
    </source>
</reference>
<comment type="caution">
    <text evidence="1">The sequence shown here is derived from an EMBL/GenBank/DDBJ whole genome shotgun (WGS) entry which is preliminary data.</text>
</comment>
<evidence type="ECO:0000313" key="1">
    <source>
        <dbReference type="EMBL" id="GAI44521.1"/>
    </source>
</evidence>
<proteinExistence type="predicted"/>
<dbReference type="EMBL" id="BARV01029414">
    <property type="protein sequence ID" value="GAI44521.1"/>
    <property type="molecule type" value="Genomic_DNA"/>
</dbReference>
<accession>X1PPU4</accession>
<protein>
    <submittedName>
        <fullName evidence="1">Uncharacterized protein</fullName>
    </submittedName>
</protein>
<dbReference type="AlphaFoldDB" id="X1PPU4"/>
<gene>
    <name evidence="1" type="ORF">S06H3_46906</name>
</gene>
<sequence>MDSDNPNDPQNPNHVIVWVEADDWKLFVDCTGDQGWNYYQEGVTGWYYEL</sequence>
<name>X1PPU4_9ZZZZ</name>